<proteinExistence type="predicted"/>
<dbReference type="EMBL" id="JBEWZI010000003">
    <property type="protein sequence ID" value="MET7013415.1"/>
    <property type="molecule type" value="Genomic_DNA"/>
</dbReference>
<feature type="domain" description="Outer membrane protein assembly factor BamE" evidence="4">
    <location>
        <begin position="20"/>
        <end position="45"/>
    </location>
</feature>
<evidence type="ECO:0000256" key="2">
    <source>
        <dbReference type="ARBA" id="ARBA00023136"/>
    </source>
</evidence>
<organism evidence="5 6">
    <name type="scientific">Uliginosibacterium flavum</name>
    <dbReference type="NCBI Taxonomy" id="1396831"/>
    <lineage>
        <taxon>Bacteria</taxon>
        <taxon>Pseudomonadati</taxon>
        <taxon>Pseudomonadota</taxon>
        <taxon>Betaproteobacteria</taxon>
        <taxon>Rhodocyclales</taxon>
        <taxon>Zoogloeaceae</taxon>
        <taxon>Uliginosibacterium</taxon>
    </lineage>
</organism>
<evidence type="ECO:0000313" key="5">
    <source>
        <dbReference type="EMBL" id="MET7013415.1"/>
    </source>
</evidence>
<evidence type="ECO:0000313" key="6">
    <source>
        <dbReference type="Proteomes" id="UP001549691"/>
    </source>
</evidence>
<dbReference type="RefSeq" id="WP_354599875.1">
    <property type="nucleotide sequence ID" value="NZ_JBEWZI010000003.1"/>
</dbReference>
<keyword evidence="6" id="KW-1185">Reference proteome</keyword>
<dbReference type="InterPro" id="IPR007450">
    <property type="entry name" value="BamE_dom"/>
</dbReference>
<comment type="caution">
    <text evidence="5">The sequence shown here is derived from an EMBL/GenBank/DDBJ whole genome shotgun (WGS) entry which is preliminary data.</text>
</comment>
<reference evidence="5 6" key="1">
    <citation type="submission" date="2024-07" db="EMBL/GenBank/DDBJ databases">
        <title>Uliginosibacterium flavum JJ3220;KACC:17644.</title>
        <authorList>
            <person name="Kim M.K."/>
        </authorList>
    </citation>
    <scope>NUCLEOTIDE SEQUENCE [LARGE SCALE GENOMIC DNA]</scope>
    <source>
        <strain evidence="5 6">KACC:17644</strain>
    </source>
</reference>
<keyword evidence="1 3" id="KW-0732">Signal</keyword>
<dbReference type="InterPro" id="IPR037873">
    <property type="entry name" value="BamE-like"/>
</dbReference>
<keyword evidence="2" id="KW-0472">Membrane</keyword>
<evidence type="ECO:0000256" key="3">
    <source>
        <dbReference type="SAM" id="SignalP"/>
    </source>
</evidence>
<name>A0ABV2THL7_9RHOO</name>
<gene>
    <name evidence="5" type="primary">bamE</name>
    <name evidence="5" type="ORF">ABXR19_04385</name>
</gene>
<accession>A0ABV2THL7</accession>
<evidence type="ECO:0000256" key="1">
    <source>
        <dbReference type="ARBA" id="ARBA00022729"/>
    </source>
</evidence>
<dbReference type="Proteomes" id="UP001549691">
    <property type="component" value="Unassembled WGS sequence"/>
</dbReference>
<dbReference type="PROSITE" id="PS51257">
    <property type="entry name" value="PROKAR_LIPOPROTEIN"/>
    <property type="match status" value="1"/>
</dbReference>
<dbReference type="Gene3D" id="3.30.1450.10">
    <property type="match status" value="1"/>
</dbReference>
<sequence>MHKILPLLLLSALLAACSAVNADNYAKLHTGMSMSEVQAILGTPTQCTEILIVKKCTWGSESRGISVSFAADAAMATSANGL</sequence>
<evidence type="ECO:0000259" key="4">
    <source>
        <dbReference type="Pfam" id="PF04355"/>
    </source>
</evidence>
<feature type="signal peptide" evidence="3">
    <location>
        <begin position="1"/>
        <end position="22"/>
    </location>
</feature>
<dbReference type="Pfam" id="PF04355">
    <property type="entry name" value="BamE"/>
    <property type="match status" value="1"/>
</dbReference>
<protein>
    <submittedName>
        <fullName evidence="5">Outer membrane protein assembly factor BamE</fullName>
    </submittedName>
</protein>
<feature type="chain" id="PRO_5045611558" evidence="3">
    <location>
        <begin position="23"/>
        <end position="82"/>
    </location>
</feature>